<feature type="compositionally biased region" description="Gly residues" evidence="1">
    <location>
        <begin position="13"/>
        <end position="28"/>
    </location>
</feature>
<comment type="caution">
    <text evidence="2">The sequence shown here is derived from an EMBL/GenBank/DDBJ whole genome shotgun (WGS) entry which is preliminary data.</text>
</comment>
<sequence>MNVSRRESRRGAGDGGAVNAGHLRGVGDGDAVAARS</sequence>
<proteinExistence type="predicted"/>
<feature type="region of interest" description="Disordered" evidence="1">
    <location>
        <begin position="1"/>
        <end position="36"/>
    </location>
</feature>
<evidence type="ECO:0000313" key="2">
    <source>
        <dbReference type="EMBL" id="MDP9840863.1"/>
    </source>
</evidence>
<name>A0ABT9Q299_9ACTN</name>
<protein>
    <submittedName>
        <fullName evidence="2">Uncharacterized protein</fullName>
    </submittedName>
</protein>
<evidence type="ECO:0000313" key="3">
    <source>
        <dbReference type="Proteomes" id="UP001225356"/>
    </source>
</evidence>
<evidence type="ECO:0000256" key="1">
    <source>
        <dbReference type="SAM" id="MobiDB-lite"/>
    </source>
</evidence>
<dbReference type="EMBL" id="JAUSQU010000001">
    <property type="protein sequence ID" value="MDP9840863.1"/>
    <property type="molecule type" value="Genomic_DNA"/>
</dbReference>
<accession>A0ABT9Q299</accession>
<keyword evidence="3" id="KW-1185">Reference proteome</keyword>
<gene>
    <name evidence="2" type="ORF">J2853_000074</name>
</gene>
<organism evidence="2 3">
    <name type="scientific">Streptosporangium lutulentum</name>
    <dbReference type="NCBI Taxonomy" id="1461250"/>
    <lineage>
        <taxon>Bacteria</taxon>
        <taxon>Bacillati</taxon>
        <taxon>Actinomycetota</taxon>
        <taxon>Actinomycetes</taxon>
        <taxon>Streptosporangiales</taxon>
        <taxon>Streptosporangiaceae</taxon>
        <taxon>Streptosporangium</taxon>
    </lineage>
</organism>
<dbReference type="Proteomes" id="UP001225356">
    <property type="component" value="Unassembled WGS sequence"/>
</dbReference>
<feature type="compositionally biased region" description="Basic and acidic residues" evidence="1">
    <location>
        <begin position="1"/>
        <end position="12"/>
    </location>
</feature>
<reference evidence="2 3" key="1">
    <citation type="submission" date="2023-07" db="EMBL/GenBank/DDBJ databases">
        <title>Sequencing the genomes of 1000 actinobacteria strains.</title>
        <authorList>
            <person name="Klenk H.-P."/>
        </authorList>
    </citation>
    <scope>NUCLEOTIDE SEQUENCE [LARGE SCALE GENOMIC DNA]</scope>
    <source>
        <strain evidence="2 3">DSM 46740</strain>
    </source>
</reference>